<dbReference type="GO" id="GO:0009234">
    <property type="term" value="P:menaquinone biosynthetic process"/>
    <property type="evidence" value="ECO:0007669"/>
    <property type="project" value="InterPro"/>
</dbReference>
<dbReference type="InterPro" id="IPR012001">
    <property type="entry name" value="Thiamin_PyroP_enz_TPP-bd_dom"/>
</dbReference>
<dbReference type="CDD" id="cd02009">
    <property type="entry name" value="TPP_SHCHC_synthase"/>
    <property type="match status" value="1"/>
</dbReference>
<evidence type="ECO:0000256" key="2">
    <source>
        <dbReference type="ARBA" id="ARBA00022723"/>
    </source>
</evidence>
<evidence type="ECO:0000313" key="15">
    <source>
        <dbReference type="EMBL" id="CAB4969989.1"/>
    </source>
</evidence>
<evidence type="ECO:0000259" key="7">
    <source>
        <dbReference type="Pfam" id="PF02776"/>
    </source>
</evidence>
<evidence type="ECO:0000256" key="3">
    <source>
        <dbReference type="ARBA" id="ARBA00022842"/>
    </source>
</evidence>
<dbReference type="AlphaFoldDB" id="A0A6J6T7Y6"/>
<evidence type="ECO:0000259" key="8">
    <source>
        <dbReference type="Pfam" id="PF16582"/>
    </source>
</evidence>
<dbReference type="EMBL" id="CAFBQT010000001">
    <property type="protein sequence ID" value="CAB5057465.1"/>
    <property type="molecule type" value="Genomic_DNA"/>
</dbReference>
<evidence type="ECO:0000256" key="1">
    <source>
        <dbReference type="ARBA" id="ARBA00022679"/>
    </source>
</evidence>
<evidence type="ECO:0000313" key="14">
    <source>
        <dbReference type="EMBL" id="CAB4938502.1"/>
    </source>
</evidence>
<reference evidence="11" key="1">
    <citation type="submission" date="2020-05" db="EMBL/GenBank/DDBJ databases">
        <authorList>
            <person name="Chiriac C."/>
            <person name="Salcher M."/>
            <person name="Ghai R."/>
            <person name="Kavagutti S V."/>
        </authorList>
    </citation>
    <scope>NUCLEOTIDE SEQUENCE</scope>
</reference>
<dbReference type="GO" id="GO:0030976">
    <property type="term" value="F:thiamine pyrophosphate binding"/>
    <property type="evidence" value="ECO:0007669"/>
    <property type="project" value="InterPro"/>
</dbReference>
<keyword evidence="4" id="KW-0786">Thiamine pyrophosphate</keyword>
<dbReference type="PANTHER" id="PTHR42916:SF1">
    <property type="entry name" value="PROTEIN PHYLLO, CHLOROPLASTIC"/>
    <property type="match status" value="1"/>
</dbReference>
<evidence type="ECO:0000256" key="4">
    <source>
        <dbReference type="ARBA" id="ARBA00023052"/>
    </source>
</evidence>
<dbReference type="HAMAP" id="MF_01659">
    <property type="entry name" value="MenD"/>
    <property type="match status" value="1"/>
</dbReference>
<keyword evidence="1" id="KW-0808">Transferase</keyword>
<evidence type="ECO:0000313" key="12">
    <source>
        <dbReference type="EMBL" id="CAB4782152.1"/>
    </source>
</evidence>
<dbReference type="InterPro" id="IPR004433">
    <property type="entry name" value="MenaQ_synth_MenD"/>
</dbReference>
<dbReference type="EMBL" id="CAFAAE010000001">
    <property type="protein sequence ID" value="CAB4782152.1"/>
    <property type="molecule type" value="Genomic_DNA"/>
</dbReference>
<dbReference type="Pfam" id="PF02775">
    <property type="entry name" value="TPP_enzyme_C"/>
    <property type="match status" value="1"/>
</dbReference>
<dbReference type="Gene3D" id="3.40.50.1220">
    <property type="entry name" value="TPP-binding domain"/>
    <property type="match status" value="1"/>
</dbReference>
<dbReference type="EMBL" id="CAFAAT010000002">
    <property type="protein sequence ID" value="CAB4796614.1"/>
    <property type="molecule type" value="Genomic_DNA"/>
</dbReference>
<keyword evidence="2" id="KW-0479">Metal-binding</keyword>
<evidence type="ECO:0000313" key="16">
    <source>
        <dbReference type="EMBL" id="CAB5007686.1"/>
    </source>
</evidence>
<dbReference type="GO" id="GO:0070204">
    <property type="term" value="F:2-succinyl-5-enolpyruvyl-6-hydroxy-3-cyclohexene-1-carboxylic-acid synthase activity"/>
    <property type="evidence" value="ECO:0007669"/>
    <property type="project" value="InterPro"/>
</dbReference>
<dbReference type="PANTHER" id="PTHR42916">
    <property type="entry name" value="2-SUCCINYL-5-ENOLPYRUVYL-6-HYDROXY-3-CYCLOHEXENE-1-CARBOXYLATE SYNTHASE"/>
    <property type="match status" value="1"/>
</dbReference>
<keyword evidence="5" id="KW-0464">Manganese</keyword>
<organism evidence="11">
    <name type="scientific">freshwater metagenome</name>
    <dbReference type="NCBI Taxonomy" id="449393"/>
    <lineage>
        <taxon>unclassified sequences</taxon>
        <taxon>metagenomes</taxon>
        <taxon>ecological metagenomes</taxon>
    </lineage>
</organism>
<dbReference type="Gene3D" id="3.40.50.970">
    <property type="match status" value="2"/>
</dbReference>
<gene>
    <name evidence="9" type="ORF">UFOPK1791_00055</name>
    <name evidence="10" type="ORF">UFOPK2312_00042</name>
    <name evidence="11" type="ORF">UFOPK2802_00683</name>
    <name evidence="12" type="ORF">UFOPK2982_00013</name>
    <name evidence="13" type="ORF">UFOPK3083_00068</name>
    <name evidence="14" type="ORF">UFOPK3783_00162</name>
    <name evidence="15" type="ORF">UFOPK3948_00017</name>
    <name evidence="16" type="ORF">UFOPK4113_00118</name>
    <name evidence="17" type="ORF">UFOPK4355_00017</name>
</gene>
<dbReference type="InterPro" id="IPR029061">
    <property type="entry name" value="THDP-binding"/>
</dbReference>
<dbReference type="PIRSF" id="PIRSF004983">
    <property type="entry name" value="MenD"/>
    <property type="match status" value="1"/>
</dbReference>
<name>A0A6J6T7Y6_9ZZZZ</name>
<evidence type="ECO:0000313" key="13">
    <source>
        <dbReference type="EMBL" id="CAB4796614.1"/>
    </source>
</evidence>
<dbReference type="NCBIfam" id="TIGR00173">
    <property type="entry name" value="menD"/>
    <property type="match status" value="1"/>
</dbReference>
<proteinExistence type="inferred from homology"/>
<protein>
    <submittedName>
        <fullName evidence="11">Unannotated protein</fullName>
    </submittedName>
</protein>
<dbReference type="SUPFAM" id="SSF52518">
    <property type="entry name" value="Thiamin diphosphate-binding fold (THDP-binding)"/>
    <property type="match status" value="2"/>
</dbReference>
<evidence type="ECO:0000313" key="11">
    <source>
        <dbReference type="EMBL" id="CAB4743188.1"/>
    </source>
</evidence>
<dbReference type="InterPro" id="IPR032264">
    <property type="entry name" value="MenD_middle"/>
</dbReference>
<dbReference type="EMBL" id="CAEZWY010000002">
    <property type="protein sequence ID" value="CAB4661771.1"/>
    <property type="molecule type" value="Genomic_DNA"/>
</dbReference>
<evidence type="ECO:0000313" key="10">
    <source>
        <dbReference type="EMBL" id="CAB4661771.1"/>
    </source>
</evidence>
<accession>A0A6J6T7Y6</accession>
<dbReference type="Pfam" id="PF16582">
    <property type="entry name" value="TPP_enzyme_M_2"/>
    <property type="match status" value="1"/>
</dbReference>
<feature type="domain" description="Menaquinone biosynthesis protein MenD middle" evidence="8">
    <location>
        <begin position="206"/>
        <end position="372"/>
    </location>
</feature>
<dbReference type="CDD" id="cd07037">
    <property type="entry name" value="TPP_PYR_MenD"/>
    <property type="match status" value="1"/>
</dbReference>
<keyword evidence="3" id="KW-0460">Magnesium</keyword>
<evidence type="ECO:0000259" key="6">
    <source>
        <dbReference type="Pfam" id="PF02775"/>
    </source>
</evidence>
<sequence length="540" mass="59003">MGEWRRRLDKARGVETLNTATNLARHTIRQLIELGISDFVLSPGSRNAPLSIALYEAHQRGLIELHIRIDERSAAFFALGIAKATNRYVPVICTSGTAVANYYPAVLEAHHSDIKLLILSADRPARVRNTGANQTTNQKEIFQNFVSVSIDTATAFDAKKSLNGSGPIHFNLQFDEPLLTTDSTDWLLGIHVSEPKGKTKVKGEVKVLKNRSVIVVGHDRAGFEISEIEAFAKSLGALLIAEDPLSFKDSIAYAPILLSSEKARNDLTPDITFVIGRTTLSRSINNFIQGAKYLVVIDPRMENVDTARTADEMHFDIPRIKETASPDNEWINLWRKYEILAAKSISELPDWCESSIAKLIASEIHDDSALFIASSRPIRDLESFASPRSGIKTFANRGLAGIDGNISVAMGIATRFQESVAIIGDLGFLHDVSALTNVVDVNLLIIVIDNNGGGIFSTLPQRGVPGFESIFGTPHGIDIAKVASSYGISNVIVKNSSDLSHEIAHHVDGVRVVVVKVPDREENANTIANVLKKYSELVVL</sequence>
<dbReference type="Pfam" id="PF02776">
    <property type="entry name" value="TPP_enzyme_N"/>
    <property type="match status" value="1"/>
</dbReference>
<dbReference type="InterPro" id="IPR011766">
    <property type="entry name" value="TPP_enzyme_TPP-bd"/>
</dbReference>
<dbReference type="EMBL" id="CAFBNI010000007">
    <property type="protein sequence ID" value="CAB4938502.1"/>
    <property type="molecule type" value="Genomic_DNA"/>
</dbReference>
<dbReference type="EMBL" id="CAEZYX010000061">
    <property type="protein sequence ID" value="CAB4743188.1"/>
    <property type="molecule type" value="Genomic_DNA"/>
</dbReference>
<dbReference type="GO" id="GO:0046872">
    <property type="term" value="F:metal ion binding"/>
    <property type="evidence" value="ECO:0007669"/>
    <property type="project" value="UniProtKB-KW"/>
</dbReference>
<evidence type="ECO:0000256" key="5">
    <source>
        <dbReference type="ARBA" id="ARBA00023211"/>
    </source>
</evidence>
<dbReference type="EMBL" id="CAFBPL010000005">
    <property type="protein sequence ID" value="CAB5007686.1"/>
    <property type="molecule type" value="Genomic_DNA"/>
</dbReference>
<evidence type="ECO:0000313" key="17">
    <source>
        <dbReference type="EMBL" id="CAB5057465.1"/>
    </source>
</evidence>
<feature type="domain" description="Thiamine pyrophosphate enzyme TPP-binding" evidence="6">
    <location>
        <begin position="395"/>
        <end position="517"/>
    </location>
</feature>
<dbReference type="EMBL" id="CAEZUF010000002">
    <property type="protein sequence ID" value="CAB4583504.1"/>
    <property type="molecule type" value="Genomic_DNA"/>
</dbReference>
<feature type="domain" description="Thiamine pyrophosphate enzyme N-terminal TPP-binding" evidence="7">
    <location>
        <begin position="22"/>
        <end position="140"/>
    </location>
</feature>
<evidence type="ECO:0000313" key="9">
    <source>
        <dbReference type="EMBL" id="CAB4583504.1"/>
    </source>
</evidence>
<dbReference type="EMBL" id="CAFBOI010000001">
    <property type="protein sequence ID" value="CAB4969989.1"/>
    <property type="molecule type" value="Genomic_DNA"/>
</dbReference>